<accession>A0A0L0F2K8</accession>
<organism evidence="2 3">
    <name type="scientific">Sphaeroforma arctica JP610</name>
    <dbReference type="NCBI Taxonomy" id="667725"/>
    <lineage>
        <taxon>Eukaryota</taxon>
        <taxon>Ichthyosporea</taxon>
        <taxon>Ichthyophonida</taxon>
        <taxon>Sphaeroforma</taxon>
    </lineage>
</organism>
<keyword evidence="3" id="KW-1185">Reference proteome</keyword>
<keyword evidence="1" id="KW-0812">Transmembrane</keyword>
<dbReference type="GeneID" id="25917122"/>
<evidence type="ECO:0000256" key="1">
    <source>
        <dbReference type="SAM" id="Phobius"/>
    </source>
</evidence>
<reference evidence="2 3" key="1">
    <citation type="submission" date="2011-02" db="EMBL/GenBank/DDBJ databases">
        <title>The Genome Sequence of Sphaeroforma arctica JP610.</title>
        <authorList>
            <consortium name="The Broad Institute Genome Sequencing Platform"/>
            <person name="Russ C."/>
            <person name="Cuomo C."/>
            <person name="Young S.K."/>
            <person name="Zeng Q."/>
            <person name="Gargeya S."/>
            <person name="Alvarado L."/>
            <person name="Berlin A."/>
            <person name="Chapman S.B."/>
            <person name="Chen Z."/>
            <person name="Freedman E."/>
            <person name="Gellesch M."/>
            <person name="Goldberg J."/>
            <person name="Griggs A."/>
            <person name="Gujja S."/>
            <person name="Heilman E."/>
            <person name="Heiman D."/>
            <person name="Howarth C."/>
            <person name="Mehta T."/>
            <person name="Neiman D."/>
            <person name="Pearson M."/>
            <person name="Roberts A."/>
            <person name="Saif S."/>
            <person name="Shea T."/>
            <person name="Shenoy N."/>
            <person name="Sisk P."/>
            <person name="Stolte C."/>
            <person name="Sykes S."/>
            <person name="White J."/>
            <person name="Yandava C."/>
            <person name="Burger G."/>
            <person name="Gray M.W."/>
            <person name="Holland P.W.H."/>
            <person name="King N."/>
            <person name="Lang F.B.F."/>
            <person name="Roger A.J."/>
            <person name="Ruiz-Trillo I."/>
            <person name="Haas B."/>
            <person name="Nusbaum C."/>
            <person name="Birren B."/>
        </authorList>
    </citation>
    <scope>NUCLEOTIDE SEQUENCE [LARGE SCALE GENOMIC DNA]</scope>
    <source>
        <strain evidence="2 3">JP610</strain>
    </source>
</reference>
<feature type="non-terminal residue" evidence="2">
    <location>
        <position position="1"/>
    </location>
</feature>
<evidence type="ECO:0008006" key="4">
    <source>
        <dbReference type="Google" id="ProtNLM"/>
    </source>
</evidence>
<dbReference type="Proteomes" id="UP000054560">
    <property type="component" value="Unassembled WGS sequence"/>
</dbReference>
<dbReference type="RefSeq" id="XP_014144753.1">
    <property type="nucleotide sequence ID" value="XM_014289278.1"/>
</dbReference>
<proteinExistence type="predicted"/>
<feature type="transmembrane region" description="Helical" evidence="1">
    <location>
        <begin position="46"/>
        <end position="70"/>
    </location>
</feature>
<keyword evidence="1" id="KW-1133">Transmembrane helix</keyword>
<evidence type="ECO:0000313" key="3">
    <source>
        <dbReference type="Proteomes" id="UP000054560"/>
    </source>
</evidence>
<dbReference type="AlphaFoldDB" id="A0A0L0F2K8"/>
<dbReference type="EMBL" id="KQ250111">
    <property type="protein sequence ID" value="KNC70851.1"/>
    <property type="molecule type" value="Genomic_DNA"/>
</dbReference>
<keyword evidence="1" id="KW-0472">Membrane</keyword>
<name>A0A0L0F2K8_9EUKA</name>
<protein>
    <recommendedName>
        <fullName evidence="4">GOLD domain-containing protein</fullName>
    </recommendedName>
</protein>
<evidence type="ECO:0000313" key="2">
    <source>
        <dbReference type="EMBL" id="KNC70851.1"/>
    </source>
</evidence>
<gene>
    <name evidence="2" type="ORF">SARC_16618</name>
</gene>
<sequence length="71" mass="8107">QVYNHRRTKSAHAPGSMQQSVLNCEQMLQSLQADVKELRKRAEHTYSFSTLVLMSIVMAVLMQTVLVFVIN</sequence>